<evidence type="ECO:0000256" key="9">
    <source>
        <dbReference type="ARBA" id="ARBA00048792"/>
    </source>
</evidence>
<dbReference type="InterPro" id="IPR017896">
    <property type="entry name" value="4Fe4S_Fe-S-bd"/>
</dbReference>
<dbReference type="SUPFAM" id="SSF51395">
    <property type="entry name" value="FMN-linked oxidoreductases"/>
    <property type="match status" value="1"/>
</dbReference>
<evidence type="ECO:0000256" key="5">
    <source>
        <dbReference type="ARBA" id="ARBA00023014"/>
    </source>
</evidence>
<comment type="subunit">
    <text evidence="11">Heterotetramer of 2 PreA and 2 PreT subunits.</text>
</comment>
<dbReference type="EC" id="1.3.1.1" evidence="12"/>
<keyword evidence="3 14" id="KW-0560">Oxidoreductase</keyword>
<gene>
    <name evidence="14" type="ORF">HDF09_001721</name>
</gene>
<accession>A0A7W8MR96</accession>
<dbReference type="PROSITE" id="PS00198">
    <property type="entry name" value="4FE4S_FER_1"/>
    <property type="match status" value="1"/>
</dbReference>
<evidence type="ECO:0000256" key="10">
    <source>
        <dbReference type="ARBA" id="ARBA00049578"/>
    </source>
</evidence>
<dbReference type="PANTHER" id="PTHR43073:SF2">
    <property type="entry name" value="DIHYDROPYRIMIDINE DEHYDROGENASE [NADP(+)]"/>
    <property type="match status" value="1"/>
</dbReference>
<evidence type="ECO:0000259" key="13">
    <source>
        <dbReference type="PROSITE" id="PS51379"/>
    </source>
</evidence>
<dbReference type="InterPro" id="IPR017900">
    <property type="entry name" value="4Fe4S_Fe_S_CS"/>
</dbReference>
<protein>
    <recommendedName>
        <fullName evidence="12">dihydrouracil dehydrogenase (NAD(+))</fullName>
        <ecNumber evidence="12">1.3.1.1</ecNumber>
    </recommendedName>
    <alternativeName>
        <fullName evidence="7">Dihydrothymine dehydrogenase</fullName>
    </alternativeName>
    <alternativeName>
        <fullName evidence="6">Dihydrouracil dehydrogenase</fullName>
    </alternativeName>
</protein>
<comment type="caution">
    <text evidence="14">The sequence shown here is derived from an EMBL/GenBank/DDBJ whole genome shotgun (WGS) entry which is preliminary data.</text>
</comment>
<evidence type="ECO:0000256" key="1">
    <source>
        <dbReference type="ARBA" id="ARBA00010804"/>
    </source>
</evidence>
<comment type="catalytic activity">
    <reaction evidence="8">
        <text>5,6-dihydrothymine + NAD(+) = thymine + NADH + H(+)</text>
        <dbReference type="Rhea" id="RHEA:28791"/>
        <dbReference type="ChEBI" id="CHEBI:15378"/>
        <dbReference type="ChEBI" id="CHEBI:17821"/>
        <dbReference type="ChEBI" id="CHEBI:27468"/>
        <dbReference type="ChEBI" id="CHEBI:57540"/>
        <dbReference type="ChEBI" id="CHEBI:57945"/>
        <dbReference type="EC" id="1.3.1.1"/>
    </reaction>
</comment>
<dbReference type="PROSITE" id="PS51379">
    <property type="entry name" value="4FE4S_FER_2"/>
    <property type="match status" value="2"/>
</dbReference>
<dbReference type="Gene3D" id="3.20.20.70">
    <property type="entry name" value="Aldolase class I"/>
    <property type="match status" value="1"/>
</dbReference>
<dbReference type="Proteomes" id="UP000568106">
    <property type="component" value="Unassembled WGS sequence"/>
</dbReference>
<dbReference type="InterPro" id="IPR005720">
    <property type="entry name" value="Dihydroorotate_DH_cat"/>
</dbReference>
<reference evidence="14" key="1">
    <citation type="submission" date="2020-08" db="EMBL/GenBank/DDBJ databases">
        <title>Genomic Encyclopedia of Type Strains, Phase IV (KMG-V): Genome sequencing to study the core and pangenomes of soil and plant-associated prokaryotes.</title>
        <authorList>
            <person name="Whitman W."/>
        </authorList>
    </citation>
    <scope>NUCLEOTIDE SEQUENCE [LARGE SCALE GENOMIC DNA]</scope>
    <source>
        <strain evidence="14">M8UP27</strain>
    </source>
</reference>
<dbReference type="GO" id="GO:0046872">
    <property type="term" value="F:metal ion binding"/>
    <property type="evidence" value="ECO:0007669"/>
    <property type="project" value="UniProtKB-KW"/>
</dbReference>
<evidence type="ECO:0000256" key="12">
    <source>
        <dbReference type="ARBA" id="ARBA00049728"/>
    </source>
</evidence>
<evidence type="ECO:0000256" key="6">
    <source>
        <dbReference type="ARBA" id="ARBA00030119"/>
    </source>
</evidence>
<feature type="domain" description="4Fe-4S ferredoxin-type" evidence="13">
    <location>
        <begin position="414"/>
        <end position="444"/>
    </location>
</feature>
<evidence type="ECO:0000313" key="15">
    <source>
        <dbReference type="Proteomes" id="UP000568106"/>
    </source>
</evidence>
<dbReference type="FunFam" id="3.20.20.70:FF:000027">
    <property type="entry name" value="Dihydropyrimidine dehydrogenase [NADP(+)]"/>
    <property type="match status" value="1"/>
</dbReference>
<sequence length="474" mass="51785">MSKSKPTLASTFCGIECLNPFWLASAPPTNCGEQIMRAFDAGWGGAVWKTIGEPITNVSSRYSSIDWEGRRMMGFNNIELISDRPIEVNLQEIAEVKRRYPKHVVIASLMVESKRESWHDIVQRAEDAGADGLELNFGCPHGMSERGMGSAVGQVPEYCEQITGWVKEKARTPVIVKLTPNISDIRVPARAAKRGGADALSAINTINSITGIDLDTFQPSPNVDGKSSHGGYCGPAVKPIALNMVQQIQADTASMLPLSGIGGIGSWRDAAEFILLGCSTVQVCTAAMHYGYRIVEDMQDGLLNWMAEKGFATIEDFRGLSLPNVREWKQLNLNYQIVARIHEDLCIGCQLCYTACWDGAHQCIHLDRTSPAPDTTLTPGMVEAESARRISTTPIPKLDAGTSGRTNAITPLERIPRVDEHHCVGCNLCSLVCPVENCITMERIDKDLPFESWEERVAKGLITSGTGEVMSTNT</sequence>
<organism evidence="14 15">
    <name type="scientific">Tunturiibacter empetritectus</name>
    <dbReference type="NCBI Taxonomy" id="3069691"/>
    <lineage>
        <taxon>Bacteria</taxon>
        <taxon>Pseudomonadati</taxon>
        <taxon>Acidobacteriota</taxon>
        <taxon>Terriglobia</taxon>
        <taxon>Terriglobales</taxon>
        <taxon>Acidobacteriaceae</taxon>
        <taxon>Tunturiibacter</taxon>
    </lineage>
</organism>
<dbReference type="GO" id="GO:0005737">
    <property type="term" value="C:cytoplasm"/>
    <property type="evidence" value="ECO:0007669"/>
    <property type="project" value="InterPro"/>
</dbReference>
<evidence type="ECO:0000256" key="2">
    <source>
        <dbReference type="ARBA" id="ARBA00022723"/>
    </source>
</evidence>
<dbReference type="PANTHER" id="PTHR43073">
    <property type="entry name" value="DIHYDROPYRIMIDINE DEHYDROGENASE [NADP(+)]"/>
    <property type="match status" value="1"/>
</dbReference>
<dbReference type="GO" id="GO:0051536">
    <property type="term" value="F:iron-sulfur cluster binding"/>
    <property type="evidence" value="ECO:0007669"/>
    <property type="project" value="UniProtKB-KW"/>
</dbReference>
<dbReference type="Gene3D" id="3.30.70.20">
    <property type="match status" value="2"/>
</dbReference>
<comment type="function">
    <text evidence="10">Involved in pyrimidine base degradation. Catalyzes physiologically the reduction of uracil to 5,6-dihydrouracil (DHU) by using NADH as a specific cosubstrate. It also catalyzes the reverse reaction and the reduction of thymine to 5,6-dihydrothymine (DHT).</text>
</comment>
<evidence type="ECO:0000313" key="14">
    <source>
        <dbReference type="EMBL" id="MBB5317052.1"/>
    </source>
</evidence>
<name>A0A7W8MR96_9BACT</name>
<comment type="catalytic activity">
    <reaction evidence="9">
        <text>5,6-dihydrouracil + NAD(+) = uracil + NADH + H(+)</text>
        <dbReference type="Rhea" id="RHEA:20189"/>
        <dbReference type="ChEBI" id="CHEBI:15378"/>
        <dbReference type="ChEBI" id="CHEBI:15901"/>
        <dbReference type="ChEBI" id="CHEBI:17568"/>
        <dbReference type="ChEBI" id="CHEBI:57540"/>
        <dbReference type="ChEBI" id="CHEBI:57945"/>
        <dbReference type="EC" id="1.3.1.1"/>
    </reaction>
</comment>
<dbReference type="SUPFAM" id="SSF54862">
    <property type="entry name" value="4Fe-4S ferredoxins"/>
    <property type="match status" value="1"/>
</dbReference>
<dbReference type="InterPro" id="IPR013785">
    <property type="entry name" value="Aldolase_TIM"/>
</dbReference>
<keyword evidence="15" id="KW-1185">Reference proteome</keyword>
<evidence type="ECO:0000256" key="3">
    <source>
        <dbReference type="ARBA" id="ARBA00023002"/>
    </source>
</evidence>
<evidence type="ECO:0000256" key="7">
    <source>
        <dbReference type="ARBA" id="ARBA00032722"/>
    </source>
</evidence>
<dbReference type="NCBIfam" id="NF006183">
    <property type="entry name" value="PRK08318.1"/>
    <property type="match status" value="1"/>
</dbReference>
<dbReference type="AlphaFoldDB" id="A0A7W8MR96"/>
<keyword evidence="2" id="KW-0479">Metal-binding</keyword>
<dbReference type="CDD" id="cd02940">
    <property type="entry name" value="DHPD_FMN"/>
    <property type="match status" value="1"/>
</dbReference>
<evidence type="ECO:0000256" key="11">
    <source>
        <dbReference type="ARBA" id="ARBA00049714"/>
    </source>
</evidence>
<keyword evidence="5" id="KW-0411">Iron-sulfur</keyword>
<comment type="similarity">
    <text evidence="1">Belongs to the dihydropyrimidine dehydrogenase family.</text>
</comment>
<dbReference type="Pfam" id="PF12838">
    <property type="entry name" value="Fer4_7"/>
    <property type="match status" value="1"/>
</dbReference>
<feature type="domain" description="4Fe-4S ferredoxin-type" evidence="13">
    <location>
        <begin position="337"/>
        <end position="366"/>
    </location>
</feature>
<keyword evidence="4" id="KW-0408">Iron</keyword>
<evidence type="ECO:0000256" key="8">
    <source>
        <dbReference type="ARBA" id="ARBA00047685"/>
    </source>
</evidence>
<dbReference type="Pfam" id="PF01180">
    <property type="entry name" value="DHO_dh"/>
    <property type="match status" value="1"/>
</dbReference>
<dbReference type="EMBL" id="JACHDY010000002">
    <property type="protein sequence ID" value="MBB5317052.1"/>
    <property type="molecule type" value="Genomic_DNA"/>
</dbReference>
<evidence type="ECO:0000256" key="4">
    <source>
        <dbReference type="ARBA" id="ARBA00023004"/>
    </source>
</evidence>
<proteinExistence type="inferred from homology"/>
<dbReference type="GO" id="GO:0004159">
    <property type="term" value="F:dihydropyrimidine dehydrogenase (NAD+) activity"/>
    <property type="evidence" value="ECO:0007669"/>
    <property type="project" value="UniProtKB-EC"/>
</dbReference>